<dbReference type="Gene3D" id="3.40.1450.10">
    <property type="entry name" value="BPG-independent phosphoglycerate mutase, domain B"/>
    <property type="match status" value="1"/>
</dbReference>
<dbReference type="InterPro" id="IPR017850">
    <property type="entry name" value="Alkaline_phosphatase_core_sf"/>
</dbReference>
<keyword evidence="8 9" id="KW-0413">Isomerase</keyword>
<feature type="binding site" evidence="9 12">
    <location>
        <position position="124"/>
    </location>
    <ligand>
        <name>substrate</name>
    </ligand>
</feature>
<evidence type="ECO:0000256" key="13">
    <source>
        <dbReference type="PIRSR" id="PIRSR001492-3"/>
    </source>
</evidence>
<evidence type="ECO:0000256" key="10">
    <source>
        <dbReference type="NCBIfam" id="TIGR01307"/>
    </source>
</evidence>
<dbReference type="RefSeq" id="WP_092406711.1">
    <property type="nucleotide sequence ID" value="NZ_FOVF01000008.1"/>
</dbReference>
<evidence type="ECO:0000256" key="4">
    <source>
        <dbReference type="ARBA" id="ARBA00008819"/>
    </source>
</evidence>
<dbReference type="PIRSF" id="PIRSF001492">
    <property type="entry name" value="IPGAM"/>
    <property type="match status" value="1"/>
</dbReference>
<sequence length="508" mass="54598">MSRPKPVLLLILDGWGHREETAHNAIALADCPNWRRLLAECPHSLVDTHGLSVGLPDGQMGNSEVGHMNIGSGRIVYQDLTRIDAAIADGSFARNPALLGACEAARRNDGCLHVFGLLSPGGVHSHERHIFAMIDLAAAAGVTRIAVHAFLDGRDTPPRSAADSLLQLDAKCAEHPGAHIATVSGRYYAMDRDQRWDRVKRACDAIIEARSAQHAESAMGALEAAYARDENDEFVQPTVIGAGRPMADGDAVVFMNFRADRARQLSRVFVDPAFDGFALERRPALSAFVSLTEYAADLPVTAIAFAAQSMHDTLGEVLAERGLHQLRIAETEKYAHVTFFFSGGREQPFAGEERILVPSPQVATYDLKPEMSLPELTERLVAEIRGGRFDFIVCNIANADMVGHSGIESAAIKAAEAIDVALGRITAAIRESGGEMLVSADHGNLEQMVDEQGIAHTQHTVGPVPLVYVGRKARLHDGALRDLAPTVLALMGLDAPAEMSGHSLVAFG</sequence>
<dbReference type="SUPFAM" id="SSF53649">
    <property type="entry name" value="Alkaline phosphatase-like"/>
    <property type="match status" value="1"/>
</dbReference>
<feature type="binding site" evidence="9 12">
    <location>
        <begin position="154"/>
        <end position="155"/>
    </location>
    <ligand>
        <name>substrate</name>
    </ligand>
</feature>
<comment type="subunit">
    <text evidence="9">Monomer.</text>
</comment>
<feature type="binding site" evidence="9 12">
    <location>
        <position position="186"/>
    </location>
    <ligand>
        <name>substrate</name>
    </ligand>
</feature>
<evidence type="ECO:0000259" key="14">
    <source>
        <dbReference type="Pfam" id="PF01676"/>
    </source>
</evidence>
<dbReference type="GO" id="GO:0005829">
    <property type="term" value="C:cytosol"/>
    <property type="evidence" value="ECO:0007669"/>
    <property type="project" value="TreeGrafter"/>
</dbReference>
<comment type="function">
    <text evidence="2 9">Catalyzes the interconversion of 2-phosphoglycerate and 3-phosphoglycerate.</text>
</comment>
<evidence type="ECO:0000256" key="6">
    <source>
        <dbReference type="ARBA" id="ARBA00023152"/>
    </source>
</evidence>
<evidence type="ECO:0000256" key="5">
    <source>
        <dbReference type="ARBA" id="ARBA00022723"/>
    </source>
</evidence>
<dbReference type="EMBL" id="FOVF01000008">
    <property type="protein sequence ID" value="SFN21606.1"/>
    <property type="molecule type" value="Genomic_DNA"/>
</dbReference>
<reference evidence="16 17" key="1">
    <citation type="submission" date="2016-10" db="EMBL/GenBank/DDBJ databases">
        <authorList>
            <person name="de Groot N.N."/>
        </authorList>
    </citation>
    <scope>NUCLEOTIDE SEQUENCE [LARGE SCALE GENOMIC DNA]</scope>
    <source>
        <strain evidence="16 17">CGMCC 1.7659</strain>
    </source>
</reference>
<dbReference type="Pfam" id="PF06415">
    <property type="entry name" value="iPGM_N"/>
    <property type="match status" value="1"/>
</dbReference>
<comment type="similarity">
    <text evidence="4 9">Belongs to the BPG-independent phosphoglycerate mutase family.</text>
</comment>
<comment type="pathway">
    <text evidence="3 9">Carbohydrate degradation; glycolysis; pyruvate from D-glyceraldehyde 3-phosphate: step 3/5.</text>
</comment>
<dbReference type="InterPro" id="IPR011258">
    <property type="entry name" value="BPG-indep_PGM_N"/>
</dbReference>
<feature type="binding site" evidence="9 12">
    <location>
        <position position="192"/>
    </location>
    <ligand>
        <name>substrate</name>
    </ligand>
</feature>
<feature type="active site" description="Phosphoserine intermediate" evidence="9 11">
    <location>
        <position position="63"/>
    </location>
</feature>
<feature type="domain" description="BPG-independent PGAM N-terminal" evidence="15">
    <location>
        <begin position="83"/>
        <end position="295"/>
    </location>
</feature>
<evidence type="ECO:0000256" key="11">
    <source>
        <dbReference type="PIRSR" id="PIRSR001492-1"/>
    </source>
</evidence>
<accession>A0A1I4X855</accession>
<dbReference type="UniPathway" id="UPA00109">
    <property type="reaction ID" value="UER00186"/>
</dbReference>
<dbReference type="GO" id="GO:0030145">
    <property type="term" value="F:manganese ion binding"/>
    <property type="evidence" value="ECO:0007669"/>
    <property type="project" value="UniProtKB-UniRule"/>
</dbReference>
<dbReference type="InterPro" id="IPR036646">
    <property type="entry name" value="PGAM_B_sf"/>
</dbReference>
<dbReference type="InterPro" id="IPR006124">
    <property type="entry name" value="Metalloenzyme"/>
</dbReference>
<comment type="catalytic activity">
    <reaction evidence="1 9">
        <text>(2R)-2-phosphoglycerate = (2R)-3-phosphoglycerate</text>
        <dbReference type="Rhea" id="RHEA:15901"/>
        <dbReference type="ChEBI" id="CHEBI:58272"/>
        <dbReference type="ChEBI" id="CHEBI:58289"/>
        <dbReference type="EC" id="5.4.2.12"/>
    </reaction>
</comment>
<dbReference type="Proteomes" id="UP000198575">
    <property type="component" value="Unassembled WGS sequence"/>
</dbReference>
<feature type="binding site" evidence="9 13">
    <location>
        <position position="400"/>
    </location>
    <ligand>
        <name>Mn(2+)</name>
        <dbReference type="ChEBI" id="CHEBI:29035"/>
        <label>1</label>
    </ligand>
</feature>
<evidence type="ECO:0000313" key="16">
    <source>
        <dbReference type="EMBL" id="SFN21606.1"/>
    </source>
</evidence>
<feature type="binding site" evidence="9 12">
    <location>
        <position position="333"/>
    </location>
    <ligand>
        <name>substrate</name>
    </ligand>
</feature>
<evidence type="ECO:0000256" key="8">
    <source>
        <dbReference type="ARBA" id="ARBA00023235"/>
    </source>
</evidence>
<organism evidence="16 17">
    <name type="scientific">Dokdonella immobilis</name>
    <dbReference type="NCBI Taxonomy" id="578942"/>
    <lineage>
        <taxon>Bacteria</taxon>
        <taxon>Pseudomonadati</taxon>
        <taxon>Pseudomonadota</taxon>
        <taxon>Gammaproteobacteria</taxon>
        <taxon>Lysobacterales</taxon>
        <taxon>Rhodanobacteraceae</taxon>
        <taxon>Dokdonella</taxon>
    </lineage>
</organism>
<dbReference type="AlphaFoldDB" id="A0A1I4X855"/>
<keyword evidence="6 9" id="KW-0324">Glycolysis</keyword>
<dbReference type="HAMAP" id="MF_01038">
    <property type="entry name" value="GpmI"/>
    <property type="match status" value="1"/>
</dbReference>
<evidence type="ECO:0000313" key="17">
    <source>
        <dbReference type="Proteomes" id="UP000198575"/>
    </source>
</evidence>
<evidence type="ECO:0000256" key="9">
    <source>
        <dbReference type="HAMAP-Rule" id="MF_01038"/>
    </source>
</evidence>
<keyword evidence="5 9" id="KW-0479">Metal-binding</keyword>
<dbReference type="PANTHER" id="PTHR31637:SF0">
    <property type="entry name" value="2,3-BISPHOSPHOGLYCERATE-INDEPENDENT PHOSPHOGLYCERATE MUTASE"/>
    <property type="match status" value="1"/>
</dbReference>
<dbReference type="GO" id="GO:0006096">
    <property type="term" value="P:glycolytic process"/>
    <property type="evidence" value="ECO:0007669"/>
    <property type="project" value="UniProtKB-UniRule"/>
</dbReference>
<dbReference type="PANTHER" id="PTHR31637">
    <property type="entry name" value="2,3-BISPHOSPHOGLYCERATE-INDEPENDENT PHOSPHOGLYCERATE MUTASE"/>
    <property type="match status" value="1"/>
</dbReference>
<keyword evidence="7 9" id="KW-0464">Manganese</keyword>
<evidence type="ECO:0000256" key="3">
    <source>
        <dbReference type="ARBA" id="ARBA00004798"/>
    </source>
</evidence>
<dbReference type="CDD" id="cd16010">
    <property type="entry name" value="iPGM"/>
    <property type="match status" value="1"/>
</dbReference>
<keyword evidence="17" id="KW-1185">Reference proteome</keyword>
<evidence type="ECO:0000259" key="15">
    <source>
        <dbReference type="Pfam" id="PF06415"/>
    </source>
</evidence>
<feature type="binding site" evidence="9 13">
    <location>
        <position position="13"/>
    </location>
    <ligand>
        <name>Mn(2+)</name>
        <dbReference type="ChEBI" id="CHEBI:29035"/>
        <label>2</label>
    </ligand>
</feature>
<feature type="binding site" evidence="9 12">
    <location>
        <begin position="258"/>
        <end position="261"/>
    </location>
    <ligand>
        <name>substrate</name>
    </ligand>
</feature>
<dbReference type="STRING" id="578942.SAMN05216289_10833"/>
<feature type="domain" description="Metalloenzyme" evidence="14">
    <location>
        <begin position="5"/>
        <end position="494"/>
    </location>
</feature>
<feature type="binding site" evidence="9 13">
    <location>
        <position position="441"/>
    </location>
    <ligand>
        <name>Mn(2+)</name>
        <dbReference type="ChEBI" id="CHEBI:29035"/>
        <label>2</label>
    </ligand>
</feature>
<feature type="binding site" evidence="9 13">
    <location>
        <position position="63"/>
    </location>
    <ligand>
        <name>Mn(2+)</name>
        <dbReference type="ChEBI" id="CHEBI:29035"/>
        <label>2</label>
    </ligand>
</feature>
<feature type="binding site" evidence="9 13">
    <location>
        <position position="459"/>
    </location>
    <ligand>
        <name>Mn(2+)</name>
        <dbReference type="ChEBI" id="CHEBI:29035"/>
        <label>1</label>
    </ligand>
</feature>
<name>A0A1I4X855_9GAMM</name>
<evidence type="ECO:0000256" key="1">
    <source>
        <dbReference type="ARBA" id="ARBA00000370"/>
    </source>
</evidence>
<dbReference type="FunFam" id="3.40.1450.10:FF:000002">
    <property type="entry name" value="2,3-bisphosphoglycerate-independent phosphoglycerate mutase"/>
    <property type="match status" value="1"/>
</dbReference>
<dbReference type="Gene3D" id="3.40.720.10">
    <property type="entry name" value="Alkaline Phosphatase, subunit A"/>
    <property type="match status" value="1"/>
</dbReference>
<dbReference type="InterPro" id="IPR005995">
    <property type="entry name" value="Pgm_bpd_ind"/>
</dbReference>
<evidence type="ECO:0000256" key="7">
    <source>
        <dbReference type="ARBA" id="ARBA00023211"/>
    </source>
</evidence>
<protein>
    <recommendedName>
        <fullName evidence="9 10">2,3-bisphosphoglycerate-independent phosphoglycerate mutase</fullName>
        <shortName evidence="9">BPG-independent PGAM</shortName>
        <shortName evidence="9">Phosphoglyceromutase</shortName>
        <shortName evidence="9">iPGM</shortName>
        <ecNumber evidence="9 10">5.4.2.12</ecNumber>
    </recommendedName>
</protein>
<feature type="binding site" evidence="9 13">
    <location>
        <position position="442"/>
    </location>
    <ligand>
        <name>Mn(2+)</name>
        <dbReference type="ChEBI" id="CHEBI:29035"/>
        <label>2</label>
    </ligand>
</feature>
<dbReference type="GO" id="GO:0006007">
    <property type="term" value="P:glucose catabolic process"/>
    <property type="evidence" value="ECO:0007669"/>
    <property type="project" value="InterPro"/>
</dbReference>
<dbReference type="GO" id="GO:0004619">
    <property type="term" value="F:phosphoglycerate mutase activity"/>
    <property type="evidence" value="ECO:0007669"/>
    <property type="project" value="UniProtKB-UniRule"/>
</dbReference>
<dbReference type="SUPFAM" id="SSF64158">
    <property type="entry name" value="2,3-Bisphosphoglycerate-independent phosphoglycerate mutase, substrate-binding domain"/>
    <property type="match status" value="1"/>
</dbReference>
<dbReference type="OrthoDB" id="9800863at2"/>
<evidence type="ECO:0000256" key="12">
    <source>
        <dbReference type="PIRSR" id="PIRSR001492-2"/>
    </source>
</evidence>
<dbReference type="EC" id="5.4.2.12" evidence="9 10"/>
<evidence type="ECO:0000256" key="2">
    <source>
        <dbReference type="ARBA" id="ARBA00002315"/>
    </source>
</evidence>
<dbReference type="Pfam" id="PF01676">
    <property type="entry name" value="Metalloenzyme"/>
    <property type="match status" value="1"/>
</dbReference>
<proteinExistence type="inferred from homology"/>
<feature type="binding site" evidence="9 13">
    <location>
        <position position="404"/>
    </location>
    <ligand>
        <name>Mn(2+)</name>
        <dbReference type="ChEBI" id="CHEBI:29035"/>
        <label>1</label>
    </ligand>
</feature>
<comment type="cofactor">
    <cofactor evidence="9">
        <name>Mn(2+)</name>
        <dbReference type="ChEBI" id="CHEBI:29035"/>
    </cofactor>
    <text evidence="9">Binds 2 manganese ions per subunit.</text>
</comment>
<dbReference type="NCBIfam" id="TIGR01307">
    <property type="entry name" value="pgm_bpd_ind"/>
    <property type="match status" value="1"/>
</dbReference>
<gene>
    <name evidence="9" type="primary">gpmI</name>
    <name evidence="16" type="ORF">SAMN05216289_10833</name>
</gene>